<dbReference type="InterPro" id="IPR036390">
    <property type="entry name" value="WH_DNA-bd_sf"/>
</dbReference>
<dbReference type="InterPro" id="IPR005119">
    <property type="entry name" value="LysR_subst-bd"/>
</dbReference>
<dbReference type="CDD" id="cd08459">
    <property type="entry name" value="PBP2_DntR_NahR_LinR_like"/>
    <property type="match status" value="1"/>
</dbReference>
<evidence type="ECO:0000313" key="7">
    <source>
        <dbReference type="Proteomes" id="UP000242469"/>
    </source>
</evidence>
<evidence type="ECO:0000256" key="2">
    <source>
        <dbReference type="ARBA" id="ARBA00023015"/>
    </source>
</evidence>
<protein>
    <submittedName>
        <fullName evidence="6">DNA-binding transcriptional regulator, LysR family</fullName>
    </submittedName>
</protein>
<organism evidence="6 7">
    <name type="scientific">Marinobacterium iners DSM 11526</name>
    <dbReference type="NCBI Taxonomy" id="1122198"/>
    <lineage>
        <taxon>Bacteria</taxon>
        <taxon>Pseudomonadati</taxon>
        <taxon>Pseudomonadota</taxon>
        <taxon>Gammaproteobacteria</taxon>
        <taxon>Oceanospirillales</taxon>
        <taxon>Oceanospirillaceae</taxon>
        <taxon>Marinobacterium</taxon>
    </lineage>
</organism>
<dbReference type="Pfam" id="PF00126">
    <property type="entry name" value="HTH_1"/>
    <property type="match status" value="1"/>
</dbReference>
<dbReference type="EMBL" id="FNRJ01000027">
    <property type="protein sequence ID" value="SEB16580.1"/>
    <property type="molecule type" value="Genomic_DNA"/>
</dbReference>
<evidence type="ECO:0000256" key="4">
    <source>
        <dbReference type="ARBA" id="ARBA00023163"/>
    </source>
</evidence>
<keyword evidence="7" id="KW-1185">Reference proteome</keyword>
<dbReference type="SUPFAM" id="SSF53850">
    <property type="entry name" value="Periplasmic binding protein-like II"/>
    <property type="match status" value="1"/>
</dbReference>
<dbReference type="SUPFAM" id="SSF46785">
    <property type="entry name" value="Winged helix' DNA-binding domain"/>
    <property type="match status" value="1"/>
</dbReference>
<dbReference type="PRINTS" id="PR00039">
    <property type="entry name" value="HTHLYSR"/>
</dbReference>
<keyword evidence="4" id="KW-0804">Transcription</keyword>
<dbReference type="InterPro" id="IPR000847">
    <property type="entry name" value="LysR_HTH_N"/>
</dbReference>
<dbReference type="PANTHER" id="PTHR30118:SF15">
    <property type="entry name" value="TRANSCRIPTIONAL REGULATORY PROTEIN"/>
    <property type="match status" value="1"/>
</dbReference>
<gene>
    <name evidence="6" type="ORF">SAMN02745729_12723</name>
</gene>
<reference evidence="7" key="1">
    <citation type="submission" date="2016-10" db="EMBL/GenBank/DDBJ databases">
        <authorList>
            <person name="Varghese N."/>
            <person name="Submissions S."/>
        </authorList>
    </citation>
    <scope>NUCLEOTIDE SEQUENCE [LARGE SCALE GENOMIC DNA]</scope>
    <source>
        <strain evidence="7">DSM 11526</strain>
    </source>
</reference>
<comment type="similarity">
    <text evidence="1">Belongs to the LysR transcriptional regulatory family.</text>
</comment>
<evidence type="ECO:0000259" key="5">
    <source>
        <dbReference type="PROSITE" id="PS50931"/>
    </source>
</evidence>
<dbReference type="Proteomes" id="UP000242469">
    <property type="component" value="Unassembled WGS sequence"/>
</dbReference>
<dbReference type="AlphaFoldDB" id="A0A1H4H5B8"/>
<dbReference type="PANTHER" id="PTHR30118">
    <property type="entry name" value="HTH-TYPE TRANSCRIPTIONAL REGULATOR LEUO-RELATED"/>
    <property type="match status" value="1"/>
</dbReference>
<dbReference type="OrthoDB" id="8839911at2"/>
<dbReference type="PROSITE" id="PS50931">
    <property type="entry name" value="HTH_LYSR"/>
    <property type="match status" value="1"/>
</dbReference>
<dbReference type="STRING" id="1122198.SAMN02745729_12723"/>
<evidence type="ECO:0000256" key="1">
    <source>
        <dbReference type="ARBA" id="ARBA00009437"/>
    </source>
</evidence>
<dbReference type="GO" id="GO:0003700">
    <property type="term" value="F:DNA-binding transcription factor activity"/>
    <property type="evidence" value="ECO:0007669"/>
    <property type="project" value="InterPro"/>
</dbReference>
<keyword evidence="3 6" id="KW-0238">DNA-binding</keyword>
<proteinExistence type="inferred from homology"/>
<evidence type="ECO:0000313" key="6">
    <source>
        <dbReference type="EMBL" id="SEB16580.1"/>
    </source>
</evidence>
<dbReference type="GO" id="GO:0003677">
    <property type="term" value="F:DNA binding"/>
    <property type="evidence" value="ECO:0007669"/>
    <property type="project" value="UniProtKB-KW"/>
</dbReference>
<dbReference type="InterPro" id="IPR050389">
    <property type="entry name" value="LysR-type_TF"/>
</dbReference>
<accession>A0A1H4H5B8</accession>
<dbReference type="Gene3D" id="1.10.10.10">
    <property type="entry name" value="Winged helix-like DNA-binding domain superfamily/Winged helix DNA-binding domain"/>
    <property type="match status" value="1"/>
</dbReference>
<sequence length="299" mass="34170">MLRKSDLSLVKVFLAIYENGSLSRAAEELNITQPSVSYSLSRLRELLNDPLFTRTRDGMIPTFAADQFYQVFHESICKIEQAIADARQFEPKTSTRTFRIALSDLGEFYLLPKLLRDIHIKAPNCKVEVVTTEIEKVEDWLSQERIDLAVGNLSFLKGRTLHKKLFDEHYQCILSTKHTRIRGEPTLDEFLNENHIFISKASGHFYINDYLGERGKQINIALHIPHFSALPGIIPDSDLIACLPSRVAKEFISPGNLVSFPLPFPTPEFEVSLYWTESTDDPSALRWLCEVAYHALKDI</sequence>
<name>A0A1H4H5B8_9GAMM</name>
<dbReference type="Pfam" id="PF03466">
    <property type="entry name" value="LysR_substrate"/>
    <property type="match status" value="1"/>
</dbReference>
<dbReference type="InterPro" id="IPR036388">
    <property type="entry name" value="WH-like_DNA-bd_sf"/>
</dbReference>
<feature type="domain" description="HTH lysR-type" evidence="5">
    <location>
        <begin position="1"/>
        <end position="62"/>
    </location>
</feature>
<keyword evidence="2" id="KW-0805">Transcription regulation</keyword>
<evidence type="ECO:0000256" key="3">
    <source>
        <dbReference type="ARBA" id="ARBA00023125"/>
    </source>
</evidence>
<dbReference type="Gene3D" id="3.40.190.10">
    <property type="entry name" value="Periplasmic binding protein-like II"/>
    <property type="match status" value="2"/>
</dbReference>
<dbReference type="RefSeq" id="WP_091828102.1">
    <property type="nucleotide sequence ID" value="NZ_FNRJ01000027.1"/>
</dbReference>